<dbReference type="EMBL" id="BDIP01000020">
    <property type="protein sequence ID" value="GCA61960.1"/>
    <property type="molecule type" value="Genomic_DNA"/>
</dbReference>
<feature type="region of interest" description="Disordered" evidence="1">
    <location>
        <begin position="263"/>
        <end position="371"/>
    </location>
</feature>
<protein>
    <submittedName>
        <fullName evidence="2">Uncharacterized protein</fullName>
    </submittedName>
</protein>
<evidence type="ECO:0000256" key="1">
    <source>
        <dbReference type="SAM" id="MobiDB-lite"/>
    </source>
</evidence>
<gene>
    <name evidence="2" type="ORF">KIPB_000201</name>
</gene>
<comment type="caution">
    <text evidence="2">The sequence shown here is derived from an EMBL/GenBank/DDBJ whole genome shotgun (WGS) entry which is preliminary data.</text>
</comment>
<evidence type="ECO:0000313" key="3">
    <source>
        <dbReference type="Proteomes" id="UP000265618"/>
    </source>
</evidence>
<keyword evidence="3" id="KW-1185">Reference proteome</keyword>
<proteinExistence type="predicted"/>
<sequence>MSDGIPDSYSLIPFSLALDVGESGSADAHLSRMAKLVDAYAEAKVVIPSDFLAALLLSVCACHSIKPDICQQLLQGVPLLRTNGTVVADRLLVCIEGNLKTPRPARTRPSATEPIVEVPASSVQQIPTTCDSGVQTDEDQTEKGDTVSEVADASAAVPTQCEDRETQTDDKYEYRTETYRSRSPIRYVRVERDRDVGYHREYERGYSRADYEDRYYYRDDYYRDAPRRDGYRRDREYDSYYEPDGYRYRERDHSRSYQDECDQYGPYGEQGVVEEPREPEEIVDWGVPVPDKGEGGEGEAITENRVDEARFSTGWKSERPSWYDEPQYREPIPPASLSGEPCSPTDREGETVDGGEAQACDTPQPEVSEPVHVLGPDSERQGLLCKMQEDDAAQLQVGAGPAIPWLDVKDDGIADGTADVIGASTNPSE</sequence>
<dbReference type="Proteomes" id="UP000265618">
    <property type="component" value="Unassembled WGS sequence"/>
</dbReference>
<dbReference type="AlphaFoldDB" id="A0A391NL52"/>
<organism evidence="2 3">
    <name type="scientific">Kipferlia bialata</name>
    <dbReference type="NCBI Taxonomy" id="797122"/>
    <lineage>
        <taxon>Eukaryota</taxon>
        <taxon>Metamonada</taxon>
        <taxon>Carpediemonas-like organisms</taxon>
        <taxon>Kipferlia</taxon>
    </lineage>
</organism>
<accession>A0A391NL52</accession>
<reference evidence="2 3" key="1">
    <citation type="journal article" date="2018" name="PLoS ONE">
        <title>The draft genome of Kipferlia bialata reveals reductive genome evolution in fornicate parasites.</title>
        <authorList>
            <person name="Tanifuji G."/>
            <person name="Takabayashi S."/>
            <person name="Kume K."/>
            <person name="Takagi M."/>
            <person name="Nakayama T."/>
            <person name="Kamikawa R."/>
            <person name="Inagaki Y."/>
            <person name="Hashimoto T."/>
        </authorList>
    </citation>
    <scope>NUCLEOTIDE SEQUENCE [LARGE SCALE GENOMIC DNA]</scope>
    <source>
        <strain evidence="2">NY0173</strain>
    </source>
</reference>
<evidence type="ECO:0000313" key="2">
    <source>
        <dbReference type="EMBL" id="GCA61960.1"/>
    </source>
</evidence>
<name>A0A391NL52_9EUKA</name>
<feature type="compositionally biased region" description="Basic and acidic residues" evidence="1">
    <location>
        <begin position="302"/>
        <end position="328"/>
    </location>
</feature>